<protein>
    <recommendedName>
        <fullName evidence="1">NADH:ubiquinone oxidoreductase 30kDa subunit domain-containing protein</fullName>
    </recommendedName>
</protein>
<evidence type="ECO:0000259" key="1">
    <source>
        <dbReference type="Pfam" id="PF00329"/>
    </source>
</evidence>
<dbReference type="InterPro" id="IPR037232">
    <property type="entry name" value="NADH_quin_OxRdtase_su_C/D-like"/>
</dbReference>
<organism evidence="2 3">
    <name type="scientific">Eiseniibacteriota bacterium</name>
    <dbReference type="NCBI Taxonomy" id="2212470"/>
    <lineage>
        <taxon>Bacteria</taxon>
        <taxon>Candidatus Eiseniibacteriota</taxon>
    </lineage>
</organism>
<proteinExistence type="predicted"/>
<name>A0A956RR01_UNCEI</name>
<feature type="non-terminal residue" evidence="2">
    <location>
        <position position="75"/>
    </location>
</feature>
<comment type="caution">
    <text evidence="2">The sequence shown here is derived from an EMBL/GenBank/DDBJ whole genome shotgun (WGS) entry which is preliminary data.</text>
</comment>
<dbReference type="Proteomes" id="UP000697710">
    <property type="component" value="Unassembled WGS sequence"/>
</dbReference>
<accession>A0A956RR01</accession>
<dbReference type="Gene3D" id="3.30.460.80">
    <property type="entry name" value="NADH:ubiquinone oxidoreductase, 30kDa subunit"/>
    <property type="match status" value="1"/>
</dbReference>
<dbReference type="GO" id="GO:0008137">
    <property type="term" value="F:NADH dehydrogenase (ubiquinone) activity"/>
    <property type="evidence" value="ECO:0007669"/>
    <property type="project" value="InterPro"/>
</dbReference>
<dbReference type="SUPFAM" id="SSF143243">
    <property type="entry name" value="Nqo5-like"/>
    <property type="match status" value="1"/>
</dbReference>
<dbReference type="EMBL" id="JAGQHR010001080">
    <property type="protein sequence ID" value="MCA9730271.1"/>
    <property type="molecule type" value="Genomic_DNA"/>
</dbReference>
<dbReference type="Pfam" id="PF00329">
    <property type="entry name" value="Complex1_30kDa"/>
    <property type="match status" value="1"/>
</dbReference>
<dbReference type="InterPro" id="IPR001268">
    <property type="entry name" value="NADH_UbQ_OxRdtase_30kDa_su"/>
</dbReference>
<gene>
    <name evidence="2" type="ORF">KC729_21500</name>
</gene>
<evidence type="ECO:0000313" key="2">
    <source>
        <dbReference type="EMBL" id="MCA9730271.1"/>
    </source>
</evidence>
<reference evidence="2" key="2">
    <citation type="journal article" date="2021" name="Microbiome">
        <title>Successional dynamics and alternative stable states in a saline activated sludge microbial community over 9 years.</title>
        <authorList>
            <person name="Wang Y."/>
            <person name="Ye J."/>
            <person name="Ju F."/>
            <person name="Liu L."/>
            <person name="Boyd J.A."/>
            <person name="Deng Y."/>
            <person name="Parks D.H."/>
            <person name="Jiang X."/>
            <person name="Yin X."/>
            <person name="Woodcroft B.J."/>
            <person name="Tyson G.W."/>
            <person name="Hugenholtz P."/>
            <person name="Polz M.F."/>
            <person name="Zhang T."/>
        </authorList>
    </citation>
    <scope>NUCLEOTIDE SEQUENCE</scope>
    <source>
        <strain evidence="2">HKST-UBA01</strain>
    </source>
</reference>
<reference evidence="2" key="1">
    <citation type="submission" date="2020-04" db="EMBL/GenBank/DDBJ databases">
        <authorList>
            <person name="Zhang T."/>
        </authorList>
    </citation>
    <scope>NUCLEOTIDE SEQUENCE</scope>
    <source>
        <strain evidence="2">HKST-UBA01</strain>
    </source>
</reference>
<dbReference type="AlphaFoldDB" id="A0A956RR01"/>
<feature type="domain" description="NADH:ubiquinone oxidoreductase 30kDa subunit" evidence="1">
    <location>
        <begin position="29"/>
        <end position="75"/>
    </location>
</feature>
<evidence type="ECO:0000313" key="3">
    <source>
        <dbReference type="Proteomes" id="UP000697710"/>
    </source>
</evidence>
<sequence length="75" mass="8523">MSEALVSALRHEFGEAVLGSESRFGDESVRIAPEQVVPVLRHLRDRESCELLLDVVGNHFPERDDPFEVTYLLRS</sequence>